<reference evidence="3 4" key="2">
    <citation type="journal article" date="2009" name="PLoS ONE">
        <title>An integrated genetic and cytogenetic map of the cucumber genome.</title>
        <authorList>
            <person name="Ren Y."/>
            <person name="Zhang Z."/>
            <person name="Liu J."/>
            <person name="Staub J.E."/>
            <person name="Han Y."/>
            <person name="Cheng Z."/>
            <person name="Li X."/>
            <person name="Lu J."/>
            <person name="Miao H."/>
            <person name="Kang H."/>
            <person name="Xie B."/>
            <person name="Gu X."/>
            <person name="Wang X."/>
            <person name="Du Y."/>
            <person name="Jin W."/>
            <person name="Huang S."/>
        </authorList>
    </citation>
    <scope>NUCLEOTIDE SEQUENCE [LARGE SCALE GENOMIC DNA]</scope>
    <source>
        <strain evidence="4">cv. 9930</strain>
    </source>
</reference>
<dbReference type="Proteomes" id="UP000029981">
    <property type="component" value="Chromosome 6"/>
</dbReference>
<dbReference type="Gene3D" id="3.30.70.2890">
    <property type="entry name" value="XS domain"/>
    <property type="match status" value="1"/>
</dbReference>
<evidence type="ECO:0000313" key="3">
    <source>
        <dbReference type="EMBL" id="KGN46926.1"/>
    </source>
</evidence>
<dbReference type="STRING" id="3659.A0A0A0KGN5"/>
<dbReference type="EMBL" id="CM002927">
    <property type="protein sequence ID" value="KGN46926.1"/>
    <property type="molecule type" value="Genomic_DNA"/>
</dbReference>
<dbReference type="KEGG" id="csv:105435801"/>
<dbReference type="Gramene" id="KGN46926">
    <property type="protein sequence ID" value="KGN46926"/>
    <property type="gene ID" value="Csa_6G151630"/>
</dbReference>
<dbReference type="GO" id="GO:0031047">
    <property type="term" value="P:regulatory ncRNA-mediated gene silencing"/>
    <property type="evidence" value="ECO:0007669"/>
    <property type="project" value="InterPro"/>
</dbReference>
<accession>A0A0A0KGN5</accession>
<name>A0A0A0KGN5_CUCSA</name>
<sequence>MDCHLFWQSLFILVHMFQVSVYILLAKFTRIFISKSKEFVDALSLPQHASRTLEGSRAEHLGLHKALCWLMGWSSEIAPNGLWVRMILPPVEVLALKEDLIIWPSVLIIHNSSIAIDKRYEGVAISCEKLEAAVRAMGCGGKFKVVRGKAVNQSIMVVTFGAMFYGLQEAERLHNNFADKSHGRDEFHKINLRCLVDSNVDMHKATGANTLESVRYGYLGLVEDLDKLDFETKKRSVVRSKKEIQAIVHASLQC</sequence>
<dbReference type="OrthoDB" id="777694at2759"/>
<keyword evidence="1" id="KW-1133">Transmembrane helix</keyword>
<dbReference type="AlphaFoldDB" id="A0A0A0KGN5"/>
<dbReference type="Pfam" id="PF03468">
    <property type="entry name" value="XS"/>
    <property type="match status" value="1"/>
</dbReference>
<proteinExistence type="predicted"/>
<evidence type="ECO:0000259" key="2">
    <source>
        <dbReference type="Pfam" id="PF03468"/>
    </source>
</evidence>
<dbReference type="PANTHER" id="PTHR46619:SF2">
    <property type="entry name" value="XS DOMAIN PROTEIN"/>
    <property type="match status" value="1"/>
</dbReference>
<evidence type="ECO:0000256" key="1">
    <source>
        <dbReference type="SAM" id="Phobius"/>
    </source>
</evidence>
<dbReference type="OMA" id="RCNTEFR"/>
<dbReference type="PANTHER" id="PTHR46619">
    <property type="entry name" value="RNA RECOGNITION MOTIF XS DOMAIN PROTEIN-RELATED"/>
    <property type="match status" value="1"/>
</dbReference>
<reference evidence="3 4" key="1">
    <citation type="journal article" date="2009" name="Nat. Genet.">
        <title>The genome of the cucumber, Cucumis sativus L.</title>
        <authorList>
            <person name="Huang S."/>
            <person name="Li R."/>
            <person name="Zhang Z."/>
            <person name="Li L."/>
            <person name="Gu X."/>
            <person name="Fan W."/>
            <person name="Lucas W.J."/>
            <person name="Wang X."/>
            <person name="Xie B."/>
            <person name="Ni P."/>
            <person name="Ren Y."/>
            <person name="Zhu H."/>
            <person name="Li J."/>
            <person name="Lin K."/>
            <person name="Jin W."/>
            <person name="Fei Z."/>
            <person name="Li G."/>
            <person name="Staub J."/>
            <person name="Kilian A."/>
            <person name="van der Vossen E.A."/>
            <person name="Wu Y."/>
            <person name="Guo J."/>
            <person name="He J."/>
            <person name="Jia Z."/>
            <person name="Ren Y."/>
            <person name="Tian G."/>
            <person name="Lu Y."/>
            <person name="Ruan J."/>
            <person name="Qian W."/>
            <person name="Wang M."/>
            <person name="Huang Q."/>
            <person name="Li B."/>
            <person name="Xuan Z."/>
            <person name="Cao J."/>
            <person name="Asan"/>
            <person name="Wu Z."/>
            <person name="Zhang J."/>
            <person name="Cai Q."/>
            <person name="Bai Y."/>
            <person name="Zhao B."/>
            <person name="Han Y."/>
            <person name="Li Y."/>
            <person name="Li X."/>
            <person name="Wang S."/>
            <person name="Shi Q."/>
            <person name="Liu S."/>
            <person name="Cho W.K."/>
            <person name="Kim J.Y."/>
            <person name="Xu Y."/>
            <person name="Heller-Uszynska K."/>
            <person name="Miao H."/>
            <person name="Cheng Z."/>
            <person name="Zhang S."/>
            <person name="Wu J."/>
            <person name="Yang Y."/>
            <person name="Kang H."/>
            <person name="Li M."/>
            <person name="Liang H."/>
            <person name="Ren X."/>
            <person name="Shi Z."/>
            <person name="Wen M."/>
            <person name="Jian M."/>
            <person name="Yang H."/>
            <person name="Zhang G."/>
            <person name="Yang Z."/>
            <person name="Chen R."/>
            <person name="Liu S."/>
            <person name="Li J."/>
            <person name="Ma L."/>
            <person name="Liu H."/>
            <person name="Zhou Y."/>
            <person name="Zhao J."/>
            <person name="Fang X."/>
            <person name="Li G."/>
            <person name="Fang L."/>
            <person name="Li Y."/>
            <person name="Liu D."/>
            <person name="Zheng H."/>
            <person name="Zhang Y."/>
            <person name="Qin N."/>
            <person name="Li Z."/>
            <person name="Yang G."/>
            <person name="Yang S."/>
            <person name="Bolund L."/>
            <person name="Kristiansen K."/>
            <person name="Zheng H."/>
            <person name="Li S."/>
            <person name="Zhang X."/>
            <person name="Yang H."/>
            <person name="Wang J."/>
            <person name="Sun R."/>
            <person name="Zhang B."/>
            <person name="Jiang S."/>
            <person name="Wang J."/>
            <person name="Du Y."/>
            <person name="Li S."/>
        </authorList>
    </citation>
    <scope>NUCLEOTIDE SEQUENCE [LARGE SCALE GENOMIC DNA]</scope>
    <source>
        <strain evidence="4">cv. 9930</strain>
    </source>
</reference>
<reference evidence="3 4" key="4">
    <citation type="journal article" date="2011" name="BMC Genomics">
        <title>RNA-Seq improves annotation of protein-coding genes in the cucumber genome.</title>
        <authorList>
            <person name="Li Z."/>
            <person name="Zhang Z."/>
            <person name="Yan P."/>
            <person name="Huang S."/>
            <person name="Fei Z."/>
            <person name="Lin K."/>
        </authorList>
    </citation>
    <scope>NUCLEOTIDE SEQUENCE [LARGE SCALE GENOMIC DNA]</scope>
    <source>
        <strain evidence="4">cv. 9930</strain>
    </source>
</reference>
<feature type="transmembrane region" description="Helical" evidence="1">
    <location>
        <begin position="6"/>
        <end position="25"/>
    </location>
</feature>
<dbReference type="InterPro" id="IPR005380">
    <property type="entry name" value="XS_domain"/>
</dbReference>
<keyword evidence="1" id="KW-0472">Membrane</keyword>
<keyword evidence="4" id="KW-1185">Reference proteome</keyword>
<protein>
    <recommendedName>
        <fullName evidence="2">XS domain-containing protein</fullName>
    </recommendedName>
</protein>
<reference evidence="3 4" key="3">
    <citation type="journal article" date="2010" name="BMC Genomics">
        <title>Transcriptome sequencing and comparative analysis of cucumber flowers with different sex types.</title>
        <authorList>
            <person name="Guo S."/>
            <person name="Zheng Y."/>
            <person name="Joung J.G."/>
            <person name="Liu S."/>
            <person name="Zhang Z."/>
            <person name="Crasta O.R."/>
            <person name="Sobral B.W."/>
            <person name="Xu Y."/>
            <person name="Huang S."/>
            <person name="Fei Z."/>
        </authorList>
    </citation>
    <scope>NUCLEOTIDE SEQUENCE [LARGE SCALE GENOMIC DNA]</scope>
    <source>
        <strain evidence="4">cv. 9930</strain>
    </source>
</reference>
<dbReference type="InterPro" id="IPR038588">
    <property type="entry name" value="XS_domain_sf"/>
</dbReference>
<organism evidence="3 4">
    <name type="scientific">Cucumis sativus</name>
    <name type="common">Cucumber</name>
    <dbReference type="NCBI Taxonomy" id="3659"/>
    <lineage>
        <taxon>Eukaryota</taxon>
        <taxon>Viridiplantae</taxon>
        <taxon>Streptophyta</taxon>
        <taxon>Embryophyta</taxon>
        <taxon>Tracheophyta</taxon>
        <taxon>Spermatophyta</taxon>
        <taxon>Magnoliopsida</taxon>
        <taxon>eudicotyledons</taxon>
        <taxon>Gunneridae</taxon>
        <taxon>Pentapetalae</taxon>
        <taxon>rosids</taxon>
        <taxon>fabids</taxon>
        <taxon>Cucurbitales</taxon>
        <taxon>Cucurbitaceae</taxon>
        <taxon>Benincaseae</taxon>
        <taxon>Cucumis</taxon>
    </lineage>
</organism>
<gene>
    <name evidence="3" type="ORF">Csa_6G151630</name>
</gene>
<keyword evidence="1" id="KW-0812">Transmembrane</keyword>
<evidence type="ECO:0000313" key="4">
    <source>
        <dbReference type="Proteomes" id="UP000029981"/>
    </source>
</evidence>
<feature type="domain" description="XS" evidence="2">
    <location>
        <begin position="98"/>
        <end position="226"/>
    </location>
</feature>